<feature type="compositionally biased region" description="Basic residues" evidence="1">
    <location>
        <begin position="88"/>
        <end position="102"/>
    </location>
</feature>
<dbReference type="Proteomes" id="UP001165060">
    <property type="component" value="Unassembled WGS sequence"/>
</dbReference>
<evidence type="ECO:0000256" key="1">
    <source>
        <dbReference type="SAM" id="MobiDB-lite"/>
    </source>
</evidence>
<accession>A0ABQ6N0B1</accession>
<evidence type="ECO:0000313" key="4">
    <source>
        <dbReference type="Proteomes" id="UP001165060"/>
    </source>
</evidence>
<feature type="region of interest" description="Disordered" evidence="1">
    <location>
        <begin position="1"/>
        <end position="40"/>
    </location>
</feature>
<feature type="compositionally biased region" description="Acidic residues" evidence="1">
    <location>
        <begin position="71"/>
        <end position="83"/>
    </location>
</feature>
<dbReference type="Pfam" id="PF08265">
    <property type="entry name" value="YL1_C"/>
    <property type="match status" value="1"/>
</dbReference>
<organism evidence="3 4">
    <name type="scientific">Tetraparma gracilis</name>
    <dbReference type="NCBI Taxonomy" id="2962635"/>
    <lineage>
        <taxon>Eukaryota</taxon>
        <taxon>Sar</taxon>
        <taxon>Stramenopiles</taxon>
        <taxon>Ochrophyta</taxon>
        <taxon>Bolidophyceae</taxon>
        <taxon>Parmales</taxon>
        <taxon>Triparmaceae</taxon>
        <taxon>Tetraparma</taxon>
    </lineage>
</organism>
<proteinExistence type="predicted"/>
<keyword evidence="4" id="KW-1185">Reference proteome</keyword>
<dbReference type="InterPro" id="IPR013272">
    <property type="entry name" value="Vps72/YL1_C"/>
</dbReference>
<dbReference type="SMART" id="SM00993">
    <property type="entry name" value="YL1_C"/>
    <property type="match status" value="1"/>
</dbReference>
<feature type="region of interest" description="Disordered" evidence="1">
    <location>
        <begin position="65"/>
        <end position="116"/>
    </location>
</feature>
<reference evidence="3 4" key="1">
    <citation type="journal article" date="2023" name="Commun. Biol.">
        <title>Genome analysis of Parmales, the sister group of diatoms, reveals the evolutionary specialization of diatoms from phago-mixotrophs to photoautotrophs.</title>
        <authorList>
            <person name="Ban H."/>
            <person name="Sato S."/>
            <person name="Yoshikawa S."/>
            <person name="Yamada K."/>
            <person name="Nakamura Y."/>
            <person name="Ichinomiya M."/>
            <person name="Sato N."/>
            <person name="Blanc-Mathieu R."/>
            <person name="Endo H."/>
            <person name="Kuwata A."/>
            <person name="Ogata H."/>
        </authorList>
    </citation>
    <scope>NUCLEOTIDE SEQUENCE [LARGE SCALE GENOMIC DNA]</scope>
</reference>
<evidence type="ECO:0000259" key="2">
    <source>
        <dbReference type="SMART" id="SM00993"/>
    </source>
</evidence>
<evidence type="ECO:0000313" key="3">
    <source>
        <dbReference type="EMBL" id="GMI36357.1"/>
    </source>
</evidence>
<comment type="caution">
    <text evidence="3">The sequence shown here is derived from an EMBL/GenBank/DDBJ whole genome shotgun (WGS) entry which is preliminary data.</text>
</comment>
<dbReference type="EMBL" id="BRYB01001919">
    <property type="protein sequence ID" value="GMI36357.1"/>
    <property type="molecule type" value="Genomic_DNA"/>
</dbReference>
<name>A0ABQ6N0B1_9STRA</name>
<feature type="domain" description="Vps72/YL1 C-terminal" evidence="2">
    <location>
        <begin position="153"/>
        <end position="182"/>
    </location>
</feature>
<sequence length="219" mass="23577">MSKAGKAGWASTISSLAAAPAPRKAARLRTQSKRTSALEDLGLDGREYARLCRIDRLSHALDLTAAADPSDAGDEDEYDEFEESFGGSKKRKAPARKPRKNAPARTDRRLKPTPLSAALSDDLAAIGDRALPPPPAVYFELAAAPPSDLPARPRCPVTNAPALYADPSSRIRYSSLAALGTIRENQPPWVKNLQQGGLEFADALAQVRRGVEERLRGQP</sequence>
<protein>
    <recommendedName>
        <fullName evidence="2">Vps72/YL1 C-terminal domain-containing protein</fullName>
    </recommendedName>
</protein>
<gene>
    <name evidence="3" type="ORF">TeGR_g4423</name>
</gene>